<evidence type="ECO:0000256" key="1">
    <source>
        <dbReference type="SAM" id="MobiDB-lite"/>
    </source>
</evidence>
<dbReference type="Proteomes" id="UP001610657">
    <property type="component" value="Unassembled WGS sequence"/>
</dbReference>
<feature type="region of interest" description="Disordered" evidence="1">
    <location>
        <begin position="13"/>
        <end position="33"/>
    </location>
</feature>
<feature type="non-terminal residue" evidence="2">
    <location>
        <position position="1"/>
    </location>
</feature>
<protein>
    <submittedName>
        <fullName evidence="2">Carbonic anhydrase</fullName>
    </submittedName>
</protein>
<reference evidence="2 3" key="1">
    <citation type="submission" date="2023-08" db="EMBL/GenBank/DDBJ databases">
        <title>Genomic and mutational analysis of Pseudomonas syringae pv. tagetis EB037 pathogenicity on sunflower.</title>
        <authorList>
            <person name="Maul J.E."/>
        </authorList>
    </citation>
    <scope>NUCLEOTIDE SEQUENCE [LARGE SCALE GENOMIC DNA]</scope>
    <source>
        <strain evidence="2 3">EB037_T1</strain>
    </source>
</reference>
<keyword evidence="3" id="KW-1185">Reference proteome</keyword>
<evidence type="ECO:0000313" key="3">
    <source>
        <dbReference type="Proteomes" id="UP001610657"/>
    </source>
</evidence>
<comment type="caution">
    <text evidence="2">The sequence shown here is derived from an EMBL/GenBank/DDBJ whole genome shotgun (WGS) entry which is preliminary data.</text>
</comment>
<sequence>EILAYEAERDRIIPIDGSGPTPMASTKARFSAD</sequence>
<organism evidence="2 3">
    <name type="scientific">Pseudomonas syringae pv. tagetis</name>
    <dbReference type="NCBI Taxonomy" id="129140"/>
    <lineage>
        <taxon>Bacteria</taxon>
        <taxon>Pseudomonadati</taxon>
        <taxon>Pseudomonadota</taxon>
        <taxon>Gammaproteobacteria</taxon>
        <taxon>Pseudomonadales</taxon>
        <taxon>Pseudomonadaceae</taxon>
        <taxon>Pseudomonas</taxon>
    </lineage>
</organism>
<accession>A0ABW7NWQ4</accession>
<gene>
    <name evidence="2" type="ORF">RA271_29830</name>
</gene>
<name>A0ABW7NWQ4_9PSED</name>
<dbReference type="EMBL" id="JAVCQK010000668">
    <property type="protein sequence ID" value="MFH7519297.1"/>
    <property type="molecule type" value="Genomic_DNA"/>
</dbReference>
<evidence type="ECO:0000313" key="2">
    <source>
        <dbReference type="EMBL" id="MFH7519297.1"/>
    </source>
</evidence>
<proteinExistence type="predicted"/>